<dbReference type="PANTHER" id="PTHR12509:SF9">
    <property type="entry name" value="SPERM FLAGELLAR PROTEIN 1 ISOFORM X1"/>
    <property type="match status" value="1"/>
</dbReference>
<reference evidence="2" key="1">
    <citation type="submission" date="2021-12" db="EMBL/GenBank/DDBJ databases">
        <title>Prjna785345.</title>
        <authorList>
            <person name="Rujirawat T."/>
            <person name="Krajaejun T."/>
        </authorList>
    </citation>
    <scope>NUCLEOTIDE SEQUENCE</scope>
    <source>
        <strain evidence="2">Pi057C3</strain>
    </source>
</reference>
<accession>A0AAD5LI03</accession>
<dbReference type="InterPro" id="IPR036872">
    <property type="entry name" value="CH_dom_sf"/>
</dbReference>
<evidence type="ECO:0000259" key="1">
    <source>
        <dbReference type="PROSITE" id="PS50021"/>
    </source>
</evidence>
<keyword evidence="3" id="KW-1185">Reference proteome</keyword>
<name>A0AAD5LI03_PYTIN</name>
<feature type="domain" description="Calponin-homology (CH)" evidence="1">
    <location>
        <begin position="7"/>
        <end position="112"/>
    </location>
</feature>
<dbReference type="SUPFAM" id="SSF47576">
    <property type="entry name" value="Calponin-homology domain, CH-domain"/>
    <property type="match status" value="1"/>
</dbReference>
<dbReference type="PANTHER" id="PTHR12509">
    <property type="entry name" value="SPERMATOGENESIS-ASSOCIATED 4-RELATED"/>
    <property type="match status" value="1"/>
</dbReference>
<dbReference type="PROSITE" id="PS50021">
    <property type="entry name" value="CH"/>
    <property type="match status" value="1"/>
</dbReference>
<dbReference type="Gene3D" id="1.10.418.10">
    <property type="entry name" value="Calponin-like domain"/>
    <property type="match status" value="1"/>
</dbReference>
<proteinExistence type="predicted"/>
<gene>
    <name evidence="2" type="ORF">P43SY_008916</name>
</gene>
<evidence type="ECO:0000313" key="3">
    <source>
        <dbReference type="Proteomes" id="UP001209570"/>
    </source>
</evidence>
<dbReference type="Pfam" id="PF06294">
    <property type="entry name" value="CH_2"/>
    <property type="match status" value="1"/>
</dbReference>
<dbReference type="AlphaFoldDB" id="A0AAD5LI03"/>
<organism evidence="2 3">
    <name type="scientific">Pythium insidiosum</name>
    <name type="common">Pythiosis disease agent</name>
    <dbReference type="NCBI Taxonomy" id="114742"/>
    <lineage>
        <taxon>Eukaryota</taxon>
        <taxon>Sar</taxon>
        <taxon>Stramenopiles</taxon>
        <taxon>Oomycota</taxon>
        <taxon>Peronosporomycetes</taxon>
        <taxon>Pythiales</taxon>
        <taxon>Pythiaceae</taxon>
        <taxon>Pythium</taxon>
    </lineage>
</organism>
<comment type="caution">
    <text evidence="2">The sequence shown here is derived from an EMBL/GenBank/DDBJ whole genome shotgun (WGS) entry which is preliminary data.</text>
</comment>
<dbReference type="FunFam" id="1.10.418.10:FF:000059">
    <property type="entry name" value="RIKEN cDNA 6430531B16 gene"/>
    <property type="match status" value="1"/>
</dbReference>
<dbReference type="GO" id="GO:0008017">
    <property type="term" value="F:microtubule binding"/>
    <property type="evidence" value="ECO:0007669"/>
    <property type="project" value="TreeGrafter"/>
</dbReference>
<dbReference type="InterPro" id="IPR001715">
    <property type="entry name" value="CH_dom"/>
</dbReference>
<dbReference type="EMBL" id="JAKCXM010000177">
    <property type="protein sequence ID" value="KAJ0399597.1"/>
    <property type="molecule type" value="Genomic_DNA"/>
</dbReference>
<dbReference type="GO" id="GO:0051493">
    <property type="term" value="P:regulation of cytoskeleton organization"/>
    <property type="evidence" value="ECO:0007669"/>
    <property type="project" value="TreeGrafter"/>
</dbReference>
<protein>
    <recommendedName>
        <fullName evidence="1">Calponin-homology (CH) domain-containing protein</fullName>
    </recommendedName>
</protein>
<dbReference type="GO" id="GO:0005930">
    <property type="term" value="C:axoneme"/>
    <property type="evidence" value="ECO:0007669"/>
    <property type="project" value="TreeGrafter"/>
</dbReference>
<evidence type="ECO:0000313" key="2">
    <source>
        <dbReference type="EMBL" id="KAJ0399597.1"/>
    </source>
</evidence>
<sequence length="142" mass="16580">MELPLDDETLQRLYAWIDEIPLSRPKKNIARDFSDGILLAEVIAYYFPKIVQMHNYSPANSVKQKQYNWNTLNRKVLKRLHVYLTKDDIDDLVSCRAGAVEHLLVKVQLKILELKVQKLEQLVRLKDGKIQTLVAKLRSQKP</sequence>
<dbReference type="InterPro" id="IPR052111">
    <property type="entry name" value="Spermatogenesis_Ciliary_MAP"/>
</dbReference>
<dbReference type="Proteomes" id="UP001209570">
    <property type="component" value="Unassembled WGS sequence"/>
</dbReference>
<dbReference type="InterPro" id="IPR010441">
    <property type="entry name" value="CH_2"/>
</dbReference>